<evidence type="ECO:0000313" key="6">
    <source>
        <dbReference type="EMBL" id="MDT0596291.1"/>
    </source>
</evidence>
<dbReference type="SUPFAM" id="SSF46894">
    <property type="entry name" value="C-terminal effector domain of the bipartite response regulators"/>
    <property type="match status" value="1"/>
</dbReference>
<keyword evidence="4" id="KW-0812">Transmembrane</keyword>
<dbReference type="RefSeq" id="WP_311369817.1">
    <property type="nucleotide sequence ID" value="NZ_JAVRHX010000006.1"/>
</dbReference>
<proteinExistence type="predicted"/>
<comment type="caution">
    <text evidence="6">The sequence shown here is derived from an EMBL/GenBank/DDBJ whole genome shotgun (WGS) entry which is preliminary data.</text>
</comment>
<dbReference type="SMART" id="SM00421">
    <property type="entry name" value="HTH_LUXR"/>
    <property type="match status" value="1"/>
</dbReference>
<dbReference type="InterPro" id="IPR036388">
    <property type="entry name" value="WH-like_DNA-bd_sf"/>
</dbReference>
<dbReference type="Gene3D" id="1.10.10.10">
    <property type="entry name" value="Winged helix-like DNA-binding domain superfamily/Winged helix DNA-binding domain"/>
    <property type="match status" value="1"/>
</dbReference>
<reference evidence="6 7" key="1">
    <citation type="submission" date="2023-09" db="EMBL/GenBank/DDBJ databases">
        <authorList>
            <person name="Rey-Velasco X."/>
        </authorList>
    </citation>
    <scope>NUCLEOTIDE SEQUENCE [LARGE SCALE GENOMIC DNA]</scope>
    <source>
        <strain evidence="6 7">P117</strain>
    </source>
</reference>
<evidence type="ECO:0000256" key="2">
    <source>
        <dbReference type="ARBA" id="ARBA00023125"/>
    </source>
</evidence>
<feature type="domain" description="HTH luxR-type" evidence="5">
    <location>
        <begin position="78"/>
        <end position="143"/>
    </location>
</feature>
<organism evidence="6 7">
    <name type="scientific">Glaciecola petra</name>
    <dbReference type="NCBI Taxonomy" id="3075602"/>
    <lineage>
        <taxon>Bacteria</taxon>
        <taxon>Pseudomonadati</taxon>
        <taxon>Pseudomonadota</taxon>
        <taxon>Gammaproteobacteria</taxon>
        <taxon>Alteromonadales</taxon>
        <taxon>Alteromonadaceae</taxon>
        <taxon>Glaciecola</taxon>
    </lineage>
</organism>
<feature type="transmembrane region" description="Helical" evidence="4">
    <location>
        <begin position="44"/>
        <end position="65"/>
    </location>
</feature>
<name>A0ABU2ZVN1_9ALTE</name>
<evidence type="ECO:0000259" key="5">
    <source>
        <dbReference type="PROSITE" id="PS50043"/>
    </source>
</evidence>
<keyword evidence="1" id="KW-0805">Transcription regulation</keyword>
<accession>A0ABU2ZVN1</accession>
<dbReference type="CDD" id="cd06170">
    <property type="entry name" value="LuxR_C_like"/>
    <property type="match status" value="1"/>
</dbReference>
<evidence type="ECO:0000256" key="3">
    <source>
        <dbReference type="ARBA" id="ARBA00023163"/>
    </source>
</evidence>
<keyword evidence="3" id="KW-0804">Transcription</keyword>
<evidence type="ECO:0000256" key="4">
    <source>
        <dbReference type="SAM" id="Phobius"/>
    </source>
</evidence>
<keyword evidence="4" id="KW-0472">Membrane</keyword>
<evidence type="ECO:0000313" key="7">
    <source>
        <dbReference type="Proteomes" id="UP001253545"/>
    </source>
</evidence>
<keyword evidence="7" id="KW-1185">Reference proteome</keyword>
<dbReference type="Proteomes" id="UP001253545">
    <property type="component" value="Unassembled WGS sequence"/>
</dbReference>
<dbReference type="InterPro" id="IPR016032">
    <property type="entry name" value="Sig_transdc_resp-reg_C-effctor"/>
</dbReference>
<evidence type="ECO:0000256" key="1">
    <source>
        <dbReference type="ARBA" id="ARBA00023015"/>
    </source>
</evidence>
<dbReference type="Pfam" id="PF00196">
    <property type="entry name" value="GerE"/>
    <property type="match status" value="1"/>
</dbReference>
<keyword evidence="4" id="KW-1133">Transmembrane helix</keyword>
<dbReference type="PRINTS" id="PR00038">
    <property type="entry name" value="HTHLUXR"/>
</dbReference>
<dbReference type="InterPro" id="IPR000792">
    <property type="entry name" value="Tscrpt_reg_LuxR_C"/>
</dbReference>
<dbReference type="PROSITE" id="PS50043">
    <property type="entry name" value="HTH_LUXR_2"/>
    <property type="match status" value="1"/>
</dbReference>
<sequence>MKKIISKLRRLPVVIKYGLILSAGLIVIKTIEYQLFSFKFSVELYSSLIATFFLLVGLAVGYSLMKKQNKSSTQTELKRTEIEALTTQERAMLRGLMEGLSNQALADANYVSVNTIKTHLKSLYRKLGVSNRAQAVAKSKELKIISN</sequence>
<dbReference type="PANTHER" id="PTHR44688">
    <property type="entry name" value="DNA-BINDING TRANSCRIPTIONAL ACTIVATOR DEVR_DOSR"/>
    <property type="match status" value="1"/>
</dbReference>
<keyword evidence="2" id="KW-0238">DNA-binding</keyword>
<protein>
    <submittedName>
        <fullName evidence="6">Helix-turn-helix transcriptional regulator</fullName>
    </submittedName>
</protein>
<gene>
    <name evidence="6" type="ORF">RM552_15660</name>
</gene>
<dbReference type="PANTHER" id="PTHR44688:SF16">
    <property type="entry name" value="DNA-BINDING TRANSCRIPTIONAL ACTIVATOR DEVR_DOSR"/>
    <property type="match status" value="1"/>
</dbReference>
<feature type="transmembrane region" description="Helical" evidence="4">
    <location>
        <begin position="12"/>
        <end position="32"/>
    </location>
</feature>
<dbReference type="EMBL" id="JAVRHX010000006">
    <property type="protein sequence ID" value="MDT0596291.1"/>
    <property type="molecule type" value="Genomic_DNA"/>
</dbReference>